<dbReference type="OrthoDB" id="8410665at2"/>
<dbReference type="Proteomes" id="UP000308828">
    <property type="component" value="Unassembled WGS sequence"/>
</dbReference>
<reference evidence="1 2" key="1">
    <citation type="submission" date="2019-04" db="EMBL/GenBank/DDBJ databases">
        <title>Genome sequence of strain shin9-1.</title>
        <authorList>
            <person name="Gao J."/>
            <person name="Sun J."/>
        </authorList>
    </citation>
    <scope>NUCLEOTIDE SEQUENCE [LARGE SCALE GENOMIC DNA]</scope>
    <source>
        <strain evidence="2">shin9-1</strain>
    </source>
</reference>
<dbReference type="EMBL" id="STGV01000001">
    <property type="protein sequence ID" value="THV25079.1"/>
    <property type="molecule type" value="Genomic_DNA"/>
</dbReference>
<keyword evidence="2" id="KW-1185">Reference proteome</keyword>
<sequence>MDTYSRPVQPNSGPNDFQQLAGALAQISPSLQGFLETQSATMQKDAEDRAMKRIGGMSFAEAQSAVADGSISEMDNPWFKAAFMKQYGERLAYQRVNELTQEYETNFDKNSGDLDGFIRERMAGDLDQYGDNPHFVGAYNQIMDNWGAKANQAQAQYQTEQIKTDTIGGVYETFHGKAQTMRADGKSPQEIVAALRGEYEANRSLLHVDFREQDKEMVRLAESYAAAGDLDMVEAILNGERTAADGTVLGPLSANREFQADSTRILSNAKGERNKLNEERTRDQRLIYENQARNGTLDTDAFKAWSEANPGAYTFAGAQSVLGSNQAFLDKQEAEAAKNEQKLQLKQQAKESEEVVLRNNLSTLQSGSLYGIGPARVLTEEGEVKEITVEQQFKDTASAFDNNVKRLQELGEITTDQAYEMLSEAGATNALTFPSWTQALEAGYSATNSRNTSGDELPQSVLDGVDLYQRLHATNPAMVARHMPDESTRDFYERVRMGMQLQHMDQTQAVRNAMAIMADPDRTNNPMNQLRFVDVEKEVSKITIDPWMAGSWFEVGGDVPTNLGTVAGEISRLAKFGIESGLSTKVALKQARERFLLDNVEVNGNFVNIADKQVPPNFSDLVDNALKLYAEKHGDEEFLAAEDLTIKQAQNGRDWIIVTKDQVPVENQQDGSITLQSLFQQEQTRVQGVQQGVMDEQAKTSAQVKLNLQGELEQIGKDLRRHEVLEGMNAKHRPLMLMPKAELLARQAEINQLLTGSGGQ</sequence>
<accession>A0A4S8PAR1</accession>
<organism evidence="1 2">
    <name type="scientific">Peteryoungia ipomoeae</name>
    <dbReference type="NCBI Taxonomy" id="1210932"/>
    <lineage>
        <taxon>Bacteria</taxon>
        <taxon>Pseudomonadati</taxon>
        <taxon>Pseudomonadota</taxon>
        <taxon>Alphaproteobacteria</taxon>
        <taxon>Hyphomicrobiales</taxon>
        <taxon>Rhizobiaceae</taxon>
        <taxon>Peteryoungia</taxon>
    </lineage>
</organism>
<dbReference type="AlphaFoldDB" id="A0A4S8PAR1"/>
<evidence type="ECO:0000313" key="1">
    <source>
        <dbReference type="EMBL" id="THV25079.1"/>
    </source>
</evidence>
<gene>
    <name evidence="1" type="ORF">FAA97_02415</name>
</gene>
<proteinExistence type="predicted"/>
<comment type="caution">
    <text evidence="1">The sequence shown here is derived from an EMBL/GenBank/DDBJ whole genome shotgun (WGS) entry which is preliminary data.</text>
</comment>
<evidence type="ECO:0000313" key="2">
    <source>
        <dbReference type="Proteomes" id="UP000308828"/>
    </source>
</evidence>
<protein>
    <submittedName>
        <fullName evidence="1">Uncharacterized protein</fullName>
    </submittedName>
</protein>
<name>A0A4S8PAR1_9HYPH</name>
<dbReference type="RefSeq" id="WP_136596927.1">
    <property type="nucleotide sequence ID" value="NZ_STGV01000001.1"/>
</dbReference>